<dbReference type="InterPro" id="IPR001387">
    <property type="entry name" value="Cro/C1-type_HTH"/>
</dbReference>
<feature type="domain" description="HTH cro/C1-type" evidence="1">
    <location>
        <begin position="15"/>
        <end position="69"/>
    </location>
</feature>
<evidence type="ECO:0000259" key="1">
    <source>
        <dbReference type="PROSITE" id="PS50943"/>
    </source>
</evidence>
<dbReference type="EMBL" id="SNZV01000014">
    <property type="protein sequence ID" value="TDS07468.1"/>
    <property type="molecule type" value="Genomic_DNA"/>
</dbReference>
<keyword evidence="3" id="KW-1185">Reference proteome</keyword>
<organism evidence="2 3">
    <name type="scientific">Sphingobacterium paludis</name>
    <dbReference type="NCBI Taxonomy" id="1476465"/>
    <lineage>
        <taxon>Bacteria</taxon>
        <taxon>Pseudomonadati</taxon>
        <taxon>Bacteroidota</taxon>
        <taxon>Sphingobacteriia</taxon>
        <taxon>Sphingobacteriales</taxon>
        <taxon>Sphingobacteriaceae</taxon>
        <taxon>Sphingobacterium</taxon>
    </lineage>
</organism>
<gene>
    <name evidence="2" type="ORF">B0I21_11414</name>
</gene>
<accession>A0A4R7CQM3</accession>
<dbReference type="SMART" id="SM00530">
    <property type="entry name" value="HTH_XRE"/>
    <property type="match status" value="1"/>
</dbReference>
<dbReference type="PROSITE" id="PS50943">
    <property type="entry name" value="HTH_CROC1"/>
    <property type="match status" value="1"/>
</dbReference>
<dbReference type="SUPFAM" id="SSF47413">
    <property type="entry name" value="lambda repressor-like DNA-binding domains"/>
    <property type="match status" value="1"/>
</dbReference>
<dbReference type="CDD" id="cd00093">
    <property type="entry name" value="HTH_XRE"/>
    <property type="match status" value="1"/>
</dbReference>
<dbReference type="Proteomes" id="UP000294752">
    <property type="component" value="Unassembled WGS sequence"/>
</dbReference>
<dbReference type="InterPro" id="IPR010982">
    <property type="entry name" value="Lambda_DNA-bd_dom_sf"/>
</dbReference>
<dbReference type="Gene3D" id="1.10.260.40">
    <property type="entry name" value="lambda repressor-like DNA-binding domains"/>
    <property type="match status" value="1"/>
</dbReference>
<dbReference type="AlphaFoldDB" id="A0A4R7CQM3"/>
<dbReference type="OrthoDB" id="1262282at2"/>
<dbReference type="GO" id="GO:0003677">
    <property type="term" value="F:DNA binding"/>
    <property type="evidence" value="ECO:0007669"/>
    <property type="project" value="InterPro"/>
</dbReference>
<dbReference type="RefSeq" id="WP_133642086.1">
    <property type="nucleotide sequence ID" value="NZ_SNZV01000014.1"/>
</dbReference>
<proteinExistence type="predicted"/>
<evidence type="ECO:0000313" key="2">
    <source>
        <dbReference type="EMBL" id="TDS07468.1"/>
    </source>
</evidence>
<protein>
    <recommendedName>
        <fullName evidence="1">HTH cro/C1-type domain-containing protein</fullName>
    </recommendedName>
</protein>
<name>A0A4R7CQM3_9SPHI</name>
<comment type="caution">
    <text evidence="2">The sequence shown here is derived from an EMBL/GenBank/DDBJ whole genome shotgun (WGS) entry which is preliminary data.</text>
</comment>
<sequence>MYGEATYRREYGKQVEKYLKAFGLTEEDLGKLINSSSDNVRDIVQGVVGLSLGKMIKIANVFSVHYYQFADPAYPLPEERHLSSSTRKKIEKRKSMGVVVRDNQNLLAKELDRLITAGFLNKPVTASAIHQAMDPGLSNRNPTEISNLLLKRPRNQLIAKLAAKIGKQNLYVHRDFLPHYKPQQTLDLFPSAEQEDRVLK</sequence>
<evidence type="ECO:0000313" key="3">
    <source>
        <dbReference type="Proteomes" id="UP000294752"/>
    </source>
</evidence>
<reference evidence="2 3" key="1">
    <citation type="submission" date="2019-03" db="EMBL/GenBank/DDBJ databases">
        <title>Genomic Encyclopedia of Type Strains, Phase III (KMG-III): the genomes of soil and plant-associated and newly described type strains.</title>
        <authorList>
            <person name="Whitman W."/>
        </authorList>
    </citation>
    <scope>NUCLEOTIDE SEQUENCE [LARGE SCALE GENOMIC DNA]</scope>
    <source>
        <strain evidence="2 3">CGMCC 1.12801</strain>
    </source>
</reference>